<dbReference type="Gene3D" id="3.50.50.60">
    <property type="entry name" value="FAD/NAD(P)-binding domain"/>
    <property type="match status" value="2"/>
</dbReference>
<keyword evidence="3" id="KW-0812">Transmembrane</keyword>
<dbReference type="PANTHER" id="PTHR11632:SF73">
    <property type="entry name" value="BLR3196 PROTEIN"/>
    <property type="match status" value="1"/>
</dbReference>
<reference evidence="6 7" key="1">
    <citation type="journal article" date="2012" name="BMC Genomics">
        <title>Genome-guided analysis of physiological and morphological traits of the fermentative acetate oxidizer Thermacetogenium phaeum.</title>
        <authorList>
            <person name="Oehler D."/>
            <person name="Poehlein A."/>
            <person name="Leimbach A."/>
            <person name="Muller N."/>
            <person name="Daniel R."/>
            <person name="Gottschalk G."/>
            <person name="Schink B."/>
        </authorList>
    </citation>
    <scope>NUCLEOTIDE SEQUENCE [LARGE SCALE GENOMIC DNA]</scope>
    <source>
        <strain evidence="7">ATCC BAA-254 / DSM 26808 / PB</strain>
    </source>
</reference>
<dbReference type="InterPro" id="IPR015939">
    <property type="entry name" value="Fum_Rdtase/Succ_DH_flav-like_C"/>
</dbReference>
<dbReference type="RefSeq" id="WP_015049637.1">
    <property type="nucleotide sequence ID" value="NC_018870.1"/>
</dbReference>
<dbReference type="GO" id="GO:0009061">
    <property type="term" value="P:anaerobic respiration"/>
    <property type="evidence" value="ECO:0007669"/>
    <property type="project" value="TreeGrafter"/>
</dbReference>
<dbReference type="SUPFAM" id="SSF51905">
    <property type="entry name" value="FAD/NAD(P)-binding domain"/>
    <property type="match status" value="1"/>
</dbReference>
<dbReference type="KEGG" id="tpz:Tph_c04770"/>
<dbReference type="Pfam" id="PF02910">
    <property type="entry name" value="Succ_DH_flav_C"/>
    <property type="match status" value="1"/>
</dbReference>
<evidence type="ECO:0000256" key="1">
    <source>
        <dbReference type="ARBA" id="ARBA00022630"/>
    </source>
</evidence>
<dbReference type="Proteomes" id="UP000000467">
    <property type="component" value="Chromosome"/>
</dbReference>
<feature type="domain" description="Fumarate reductase/succinate dehydrogenase flavoprotein-like C-terminal" evidence="5">
    <location>
        <begin position="517"/>
        <end position="613"/>
    </location>
</feature>
<dbReference type="PIRSF" id="PIRSF000171">
    <property type="entry name" value="SDHA_APRA_LASPO"/>
    <property type="match status" value="1"/>
</dbReference>
<dbReference type="GO" id="GO:0005886">
    <property type="term" value="C:plasma membrane"/>
    <property type="evidence" value="ECO:0007669"/>
    <property type="project" value="TreeGrafter"/>
</dbReference>
<dbReference type="HOGENOM" id="CLU_496561_0_0_9"/>
<dbReference type="PANTHER" id="PTHR11632">
    <property type="entry name" value="SUCCINATE DEHYDROGENASE 2 FLAVOPROTEIN SUBUNIT"/>
    <property type="match status" value="1"/>
</dbReference>
<dbReference type="OrthoDB" id="9806724at2"/>
<dbReference type="InterPro" id="IPR003953">
    <property type="entry name" value="FAD-dep_OxRdtase_2_FAD-bd"/>
</dbReference>
<feature type="domain" description="FAD-dependent oxidoreductase 2 FAD-binding" evidence="4">
    <location>
        <begin position="21"/>
        <end position="261"/>
    </location>
</feature>
<evidence type="ECO:0000256" key="3">
    <source>
        <dbReference type="SAM" id="Phobius"/>
    </source>
</evidence>
<organism evidence="6 7">
    <name type="scientific">Thermacetogenium phaeum (strain ATCC BAA-254 / DSM 26808 / PB)</name>
    <dbReference type="NCBI Taxonomy" id="1089553"/>
    <lineage>
        <taxon>Bacteria</taxon>
        <taxon>Bacillati</taxon>
        <taxon>Bacillota</taxon>
        <taxon>Clostridia</taxon>
        <taxon>Thermoanaerobacterales</taxon>
        <taxon>Thermoanaerobacteraceae</taxon>
        <taxon>Thermacetogenium</taxon>
    </lineage>
</organism>
<keyword evidence="3" id="KW-0472">Membrane</keyword>
<dbReference type="AlphaFoldDB" id="K4LRJ9"/>
<dbReference type="GO" id="GO:0050660">
    <property type="term" value="F:flavin adenine dinucleotide binding"/>
    <property type="evidence" value="ECO:0007669"/>
    <property type="project" value="TreeGrafter"/>
</dbReference>
<dbReference type="InterPro" id="IPR036188">
    <property type="entry name" value="FAD/NAD-bd_sf"/>
</dbReference>
<evidence type="ECO:0000256" key="2">
    <source>
        <dbReference type="ARBA" id="ARBA00023002"/>
    </source>
</evidence>
<gene>
    <name evidence="6" type="ordered locus">Tph_c04770</name>
</gene>
<dbReference type="InterPro" id="IPR037099">
    <property type="entry name" value="Fum_R/Succ_DH_flav-like_C_sf"/>
</dbReference>
<dbReference type="PRINTS" id="PR00368">
    <property type="entry name" value="FADPNR"/>
</dbReference>
<feature type="transmembrane region" description="Helical" evidence="3">
    <location>
        <begin position="20"/>
        <end position="39"/>
    </location>
</feature>
<dbReference type="EMBL" id="CP003732">
    <property type="protein sequence ID" value="AFV10719.1"/>
    <property type="molecule type" value="Genomic_DNA"/>
</dbReference>
<accession>K4LRJ9</accession>
<dbReference type="InterPro" id="IPR030664">
    <property type="entry name" value="SdhA/FrdA/AprA"/>
</dbReference>
<dbReference type="GO" id="GO:0000104">
    <property type="term" value="F:succinate dehydrogenase activity"/>
    <property type="evidence" value="ECO:0007669"/>
    <property type="project" value="TreeGrafter"/>
</dbReference>
<protein>
    <submittedName>
        <fullName evidence="6">Fumarate reductase/succinate dehydrogenase-like protein</fullName>
    </submittedName>
</protein>
<dbReference type="Pfam" id="PF00890">
    <property type="entry name" value="FAD_binding_2"/>
    <property type="match status" value="1"/>
</dbReference>
<evidence type="ECO:0000259" key="4">
    <source>
        <dbReference type="Pfam" id="PF00890"/>
    </source>
</evidence>
<sequence>MYNIEWPYPVEWGKENRIKADVLVIGGGIAGCMAAIAAARKRLKVVLVEKGASKRSGSAGSGCDHWENAATNPCCKITPEELTAAMIDDNDGYNNGISHYIECREGYDRLLDLEKMGAKIRDTDDEFKGAEFRDEKTKLLFAYDYENRYTLRVWGTTFKPAMYKEMRRLGVQVFDRIMATSLLTENGKQGSRVIGATGINTRTGKFLVFQAKATVICTSRPARVWLFSAGLPGLCEFRPPQCIGDGHAMGWRAGVEFTMMEKSVRAEFSAAGRSYPPYGAGNNHNTWYAATLVDAEGREIPYVDRDGNILTSVSQRYHPARGQKFFLMGGAIDNPKYEYRGPEILRWEELLKQGYKLPFFADLGSMPEMERKAIWGLMVGQEGKTQVPIYGLYTEAGFDPKLDMLQCYGTGWTSAQFLPQERQLFGLPGGILNDWELKTNLEGLYAAGDALFASDCVGHAAATGYYAGRHAANYAMKVEELPICEQQVEIEKQRVYAPLKNSDQNGIGWKELNMGIAKTMQNYCGGVKREELLNIGLKTLKDYEQNVIPMLYARNPHELVRTLEVVNILTVAQIIIHASLARKSSSRALCFERADYPEMDPPRDRKFITVKQVNNEVIIGELPLDYYGSLAENYEKYNKDYIRGENYE</sequence>
<dbReference type="STRING" id="1089553.Tph_c04770"/>
<evidence type="ECO:0000313" key="7">
    <source>
        <dbReference type="Proteomes" id="UP000000467"/>
    </source>
</evidence>
<dbReference type="SUPFAM" id="SSF46977">
    <property type="entry name" value="Succinate dehydrogenase/fumarate reductase flavoprotein C-terminal domain"/>
    <property type="match status" value="1"/>
</dbReference>
<keyword evidence="3" id="KW-1133">Transmembrane helix</keyword>
<name>K4LRJ9_THEPS</name>
<evidence type="ECO:0000259" key="5">
    <source>
        <dbReference type="Pfam" id="PF02910"/>
    </source>
</evidence>
<evidence type="ECO:0000313" key="6">
    <source>
        <dbReference type="EMBL" id="AFV10719.1"/>
    </source>
</evidence>
<keyword evidence="1" id="KW-0285">Flavoprotein</keyword>
<proteinExistence type="predicted"/>
<dbReference type="eggNOG" id="COG1053">
    <property type="taxonomic scope" value="Bacteria"/>
</dbReference>
<dbReference type="GO" id="GO:0009055">
    <property type="term" value="F:electron transfer activity"/>
    <property type="evidence" value="ECO:0007669"/>
    <property type="project" value="TreeGrafter"/>
</dbReference>
<keyword evidence="7" id="KW-1185">Reference proteome</keyword>
<keyword evidence="2" id="KW-0560">Oxidoreductase</keyword>